<proteinExistence type="predicted"/>
<dbReference type="Proteomes" id="UP000184330">
    <property type="component" value="Unassembled WGS sequence"/>
</dbReference>
<accession>A0A1L7XML8</accession>
<evidence type="ECO:0000313" key="1">
    <source>
        <dbReference type="EMBL" id="CZR66279.1"/>
    </source>
</evidence>
<dbReference type="OrthoDB" id="1911848at2759"/>
<dbReference type="STRING" id="576137.A0A1L7XML8"/>
<dbReference type="SUPFAM" id="SSF56112">
    <property type="entry name" value="Protein kinase-like (PK-like)"/>
    <property type="match status" value="1"/>
</dbReference>
<dbReference type="AlphaFoldDB" id="A0A1L7XML8"/>
<evidence type="ECO:0000313" key="2">
    <source>
        <dbReference type="Proteomes" id="UP000184330"/>
    </source>
</evidence>
<evidence type="ECO:0008006" key="3">
    <source>
        <dbReference type="Google" id="ProtNLM"/>
    </source>
</evidence>
<sequence length="562" mass="63611">MEVASFVIGTSGLISVAQMCIKAAQIVDGMKTFREETATLFAVYQFEYVRFNLWITQVLRVPVSIDDLQNLSLKDAEIPAILTSESPVDLRLPLHNALNDVKRILMVVGDLLEKYGAKDKKPSVKARIAFRTRVYREGGKESLLALLTEFKNWNDRLEGIVESRLRSTLISNMQVHVLASASTVEQLQTIEVASSSLHPALSNEAAFRRNLLEIEAQSSTAWFNLRKPAEDVSPRRAPTTKDGDLKALGRLARSGTTSQVVLQEWKFGQLDWTDTQITEAEDRAGSLASILNLDKKPENLRCLDLVGWTTVDTQIAQSDTKRLDFCFLYKIPTFANETLEPLSLRAALLLENERDLPTLMEKFTIALVVAKSILAFHSNRWLHKAVCSSNVLFFKDKQSGRPVFEPYMSGFEFARPDTAKDKTLDAFGGTDFDIFSHPDLVQTIYSGNSIKPRYQRQYDIYGLGMTLLEIGCWKPMVKYVKMKPPGRSYHNMFVKVCNEAIPTRMGTLYRDVIMKCFEWKPDAEKVEAGFADTEEGKLERRTQIEDFMYSVVNILEGCHCHN</sequence>
<organism evidence="1 2">
    <name type="scientific">Phialocephala subalpina</name>
    <dbReference type="NCBI Taxonomy" id="576137"/>
    <lineage>
        <taxon>Eukaryota</taxon>
        <taxon>Fungi</taxon>
        <taxon>Dikarya</taxon>
        <taxon>Ascomycota</taxon>
        <taxon>Pezizomycotina</taxon>
        <taxon>Leotiomycetes</taxon>
        <taxon>Helotiales</taxon>
        <taxon>Mollisiaceae</taxon>
        <taxon>Phialocephala</taxon>
        <taxon>Phialocephala fortinii species complex</taxon>
    </lineage>
</organism>
<gene>
    <name evidence="1" type="ORF">PAC_16180</name>
</gene>
<dbReference type="EMBL" id="FJOG01000036">
    <property type="protein sequence ID" value="CZR66279.1"/>
    <property type="molecule type" value="Genomic_DNA"/>
</dbReference>
<dbReference type="Gene3D" id="1.20.120.1020">
    <property type="entry name" value="Prion-inhibition and propagation, HeLo domain"/>
    <property type="match status" value="1"/>
</dbReference>
<reference evidence="1 2" key="1">
    <citation type="submission" date="2016-03" db="EMBL/GenBank/DDBJ databases">
        <authorList>
            <person name="Ploux O."/>
        </authorList>
    </citation>
    <scope>NUCLEOTIDE SEQUENCE [LARGE SCALE GENOMIC DNA]</scope>
    <source>
        <strain evidence="1 2">UAMH 11012</strain>
    </source>
</reference>
<dbReference type="InterPro" id="IPR011009">
    <property type="entry name" value="Kinase-like_dom_sf"/>
</dbReference>
<dbReference type="InterPro" id="IPR038305">
    <property type="entry name" value="HeLo_sf"/>
</dbReference>
<dbReference type="PANTHER" id="PTHR37542:SF1">
    <property type="entry name" value="PRION-INHIBITION AND PROPAGATION HELO DOMAIN-CONTAINING PROTEIN"/>
    <property type="match status" value="1"/>
</dbReference>
<dbReference type="PANTHER" id="PTHR37542">
    <property type="entry name" value="HELO DOMAIN-CONTAINING PROTEIN-RELATED"/>
    <property type="match status" value="1"/>
</dbReference>
<dbReference type="Gene3D" id="1.10.510.10">
    <property type="entry name" value="Transferase(Phosphotransferase) domain 1"/>
    <property type="match status" value="1"/>
</dbReference>
<keyword evidence="2" id="KW-1185">Reference proteome</keyword>
<protein>
    <recommendedName>
        <fullName evidence="3">Protein kinase domain-containing protein</fullName>
    </recommendedName>
</protein>
<name>A0A1L7XML8_9HELO</name>